<protein>
    <recommendedName>
        <fullName evidence="3">Homeodomain-containing protein</fullName>
    </recommendedName>
</protein>
<evidence type="ECO:0000313" key="1">
    <source>
        <dbReference type="EMBL" id="GAA4550640.1"/>
    </source>
</evidence>
<dbReference type="CDD" id="cd00093">
    <property type="entry name" value="HTH_XRE"/>
    <property type="match status" value="1"/>
</dbReference>
<name>A0ABP8RVU5_9PSEU</name>
<evidence type="ECO:0000313" key="2">
    <source>
        <dbReference type="Proteomes" id="UP001501598"/>
    </source>
</evidence>
<accession>A0ABP8RVU5</accession>
<dbReference type="InterPro" id="IPR009057">
    <property type="entry name" value="Homeodomain-like_sf"/>
</dbReference>
<keyword evidence="2" id="KW-1185">Reference proteome</keyword>
<dbReference type="InterPro" id="IPR001387">
    <property type="entry name" value="Cro/C1-type_HTH"/>
</dbReference>
<reference evidence="2" key="1">
    <citation type="journal article" date="2019" name="Int. J. Syst. Evol. Microbiol.">
        <title>The Global Catalogue of Microorganisms (GCM) 10K type strain sequencing project: providing services to taxonomists for standard genome sequencing and annotation.</title>
        <authorList>
            <consortium name="The Broad Institute Genomics Platform"/>
            <consortium name="The Broad Institute Genome Sequencing Center for Infectious Disease"/>
            <person name="Wu L."/>
            <person name="Ma J."/>
        </authorList>
    </citation>
    <scope>NUCLEOTIDE SEQUENCE [LARGE SCALE GENOMIC DNA]</scope>
    <source>
        <strain evidence="2">JCM 17906</strain>
    </source>
</reference>
<evidence type="ECO:0008006" key="3">
    <source>
        <dbReference type="Google" id="ProtNLM"/>
    </source>
</evidence>
<dbReference type="NCBIfam" id="NF033545">
    <property type="entry name" value="transpos_IS630"/>
    <property type="match status" value="1"/>
</dbReference>
<comment type="caution">
    <text evidence="1">The sequence shown here is derived from an EMBL/GenBank/DDBJ whole genome shotgun (WGS) entry which is preliminary data.</text>
</comment>
<dbReference type="SUPFAM" id="SSF46689">
    <property type="entry name" value="Homeodomain-like"/>
    <property type="match status" value="1"/>
</dbReference>
<gene>
    <name evidence="1" type="ORF">GCM10023175_41050</name>
</gene>
<proteinExistence type="predicted"/>
<dbReference type="Pfam" id="PF13565">
    <property type="entry name" value="HTH_32"/>
    <property type="match status" value="1"/>
</dbReference>
<dbReference type="InterPro" id="IPR047655">
    <property type="entry name" value="Transpos_IS630-like"/>
</dbReference>
<dbReference type="Proteomes" id="UP001501598">
    <property type="component" value="Unassembled WGS sequence"/>
</dbReference>
<dbReference type="EMBL" id="BAABGT010000060">
    <property type="protein sequence ID" value="GAA4550640.1"/>
    <property type="molecule type" value="Genomic_DNA"/>
</dbReference>
<organism evidence="1 2">
    <name type="scientific">Pseudonocardia xishanensis</name>
    <dbReference type="NCBI Taxonomy" id="630995"/>
    <lineage>
        <taxon>Bacteria</taxon>
        <taxon>Bacillati</taxon>
        <taxon>Actinomycetota</taxon>
        <taxon>Actinomycetes</taxon>
        <taxon>Pseudonocardiales</taxon>
        <taxon>Pseudonocardiaceae</taxon>
        <taxon>Pseudonocardia</taxon>
    </lineage>
</organism>
<sequence>MARTGRPKAELILTAQEREQLGRWAWRRKSSQALALRSRIVLACGDGMMNKDVAALVGCSAPTVTKWRSRFVAHRLDGLVDDPRPGRPATVTAEQVKDVVVATLESTPRNATHWSRAKMAKRSGLSRSTIARIWKAFGLQPHREDGFKLSNDPLFVDKVYDIVGLYLDPPESAVVLSVDEKSQVEPVRWSV</sequence>